<dbReference type="InterPro" id="IPR051852">
    <property type="entry name" value="Alpha-type_PK"/>
</dbReference>
<dbReference type="GO" id="GO:0005525">
    <property type="term" value="F:GTP binding"/>
    <property type="evidence" value="ECO:0007669"/>
    <property type="project" value="InterPro"/>
</dbReference>
<keyword evidence="2" id="KW-0808">Transferase</keyword>
<feature type="compositionally biased region" description="Basic and acidic residues" evidence="6">
    <location>
        <begin position="45"/>
        <end position="56"/>
    </location>
</feature>
<dbReference type="InterPro" id="IPR006703">
    <property type="entry name" value="G_AIG1"/>
</dbReference>
<organism evidence="8 9">
    <name type="scientific">Porphyridium purpureum</name>
    <name type="common">Red alga</name>
    <name type="synonym">Porphyridium cruentum</name>
    <dbReference type="NCBI Taxonomy" id="35688"/>
    <lineage>
        <taxon>Eukaryota</taxon>
        <taxon>Rhodophyta</taxon>
        <taxon>Bangiophyceae</taxon>
        <taxon>Porphyridiales</taxon>
        <taxon>Porphyridiaceae</taxon>
        <taxon>Porphyridium</taxon>
    </lineage>
</organism>
<dbReference type="Pfam" id="PF04548">
    <property type="entry name" value="AIG1"/>
    <property type="match status" value="1"/>
</dbReference>
<keyword evidence="9" id="KW-1185">Reference proteome</keyword>
<dbReference type="SUPFAM" id="SSF52540">
    <property type="entry name" value="P-loop containing nucleoside triphosphate hydrolases"/>
    <property type="match status" value="1"/>
</dbReference>
<evidence type="ECO:0000313" key="9">
    <source>
        <dbReference type="Proteomes" id="UP000324585"/>
    </source>
</evidence>
<sequence>MSQQIHDLPLGDRPREQVSRNVRTNKAYDSDSCPSAISNASTHPTYREEWDEDRKQSVYNGGPHNQKSLDPPEGHIFILNGEKWIVVKDPVSHQILYRNMALGRDYDTDPRYRRISGPHGPRVSGARESVTSFPSSGIHAADAFSLAGTSGANNGYPGHCEPQTARAPVGDLETTRASVEVPYENASTDETWHDAKSWNPDPAPLYADEAPLHADDAPSHAGQASLYADDAPLHADPAPSKPAVAPFDTAPLPAPLFSPYPNAPLPTPYVPLVNQAEDANHGIHAPVAASTDSNLVLQLTSASRKPRNIFLLGTTGAGKSSLASFLVDGASLAANDNSAFHISHGIESDTKELLSLPLDFQGTRLNCVDTPGFSDSSGTDVEVLHEFKTFLSGDQSACAVLLVVDTSNPRVTPLHAKLFEIAVEVFGDDAHEVMGVVLTKWTLNPKVAKKRAIKGESLTRLVESQSKVLDSFGISVPPPKRWFALDAEYDPDCEIETEAALTRREELLSWASTNNIITTKFRLQFDIERQELVKGLASGNDVSAKEKALLDLSTAVLRQVAEASMCRIFARYTRGSTRRLHFVGKPTSSRGAAKHVKELFFPAKVYLAFIPWGNENNVGTDNADQRVQAELTKFREIHLDSVASMFEALKVGAVNYETKRDLRSDARSARTTVVVQFVPLDMFISALTVELLIDSGAITMDTKPLGEGASRVVFGGVVKRGNPLRFECGSELVLKVMKRDLYAQGVRIDADERTLQMLCRDYSDAFNATFNLSKDGESLKVYFRLGSIAKCPIDVRVPGGGLAITAGEDMFVEMKVHGEYEKFNSNSGWTSESGSVPDFFSHWTWVHSKGEHIVCDLQGYRGKPGGPKLHGASTYFLFTDPVILSKTEGQFGLTDLGEEGMMDWFAAHRCNDFCMSAGLPRPSDVRCEPKQGSRHRMRRPVQ</sequence>
<dbReference type="AlphaFoldDB" id="A0A5J4YGJ1"/>
<dbReference type="GO" id="GO:0005524">
    <property type="term" value="F:ATP binding"/>
    <property type="evidence" value="ECO:0007669"/>
    <property type="project" value="UniProtKB-KW"/>
</dbReference>
<dbReference type="Gene3D" id="3.20.200.10">
    <property type="entry name" value="MHCK/EF2 kinase"/>
    <property type="match status" value="1"/>
</dbReference>
<dbReference type="Pfam" id="PF02816">
    <property type="entry name" value="Alpha_kinase"/>
    <property type="match status" value="1"/>
</dbReference>
<evidence type="ECO:0000256" key="6">
    <source>
        <dbReference type="SAM" id="MobiDB-lite"/>
    </source>
</evidence>
<dbReference type="CDD" id="cd04515">
    <property type="entry name" value="Alpha_kinase"/>
    <property type="match status" value="1"/>
</dbReference>
<dbReference type="CDD" id="cd00882">
    <property type="entry name" value="Ras_like_GTPase"/>
    <property type="match status" value="1"/>
</dbReference>
<dbReference type="GO" id="GO:0004674">
    <property type="term" value="F:protein serine/threonine kinase activity"/>
    <property type="evidence" value="ECO:0007669"/>
    <property type="project" value="UniProtKB-KW"/>
</dbReference>
<dbReference type="OrthoDB" id="301415at2759"/>
<dbReference type="SMART" id="SM00811">
    <property type="entry name" value="Alpha_kinase"/>
    <property type="match status" value="1"/>
</dbReference>
<feature type="compositionally biased region" description="Polar residues" evidence="6">
    <location>
        <begin position="57"/>
        <end position="68"/>
    </location>
</feature>
<dbReference type="InterPro" id="IPR004166">
    <property type="entry name" value="a-kinase_dom"/>
</dbReference>
<dbReference type="Gene3D" id="3.40.50.300">
    <property type="entry name" value="P-loop containing nucleotide triphosphate hydrolases"/>
    <property type="match status" value="1"/>
</dbReference>
<keyword evidence="5" id="KW-0067">ATP-binding</keyword>
<evidence type="ECO:0000256" key="4">
    <source>
        <dbReference type="ARBA" id="ARBA00022777"/>
    </source>
</evidence>
<dbReference type="PANTHER" id="PTHR45992:SF11">
    <property type="entry name" value="ALPHA-TYPE PROTEIN KINASE DOMAIN-CONTAINING PROTEIN"/>
    <property type="match status" value="1"/>
</dbReference>
<dbReference type="PROSITE" id="PS51158">
    <property type="entry name" value="ALPHA_KINASE"/>
    <property type="match status" value="1"/>
</dbReference>
<evidence type="ECO:0000256" key="3">
    <source>
        <dbReference type="ARBA" id="ARBA00022741"/>
    </source>
</evidence>
<feature type="domain" description="Alpha-type protein kinase" evidence="7">
    <location>
        <begin position="679"/>
        <end position="922"/>
    </location>
</feature>
<feature type="region of interest" description="Disordered" evidence="6">
    <location>
        <begin position="1"/>
        <end position="73"/>
    </location>
</feature>
<keyword evidence="4 8" id="KW-0418">Kinase</keyword>
<dbReference type="EMBL" id="VRMN01000021">
    <property type="protein sequence ID" value="KAA8490626.1"/>
    <property type="molecule type" value="Genomic_DNA"/>
</dbReference>
<keyword evidence="3" id="KW-0547">Nucleotide-binding</keyword>
<feature type="compositionally biased region" description="Basic and acidic residues" evidence="6">
    <location>
        <begin position="9"/>
        <end position="18"/>
    </location>
</feature>
<evidence type="ECO:0000259" key="7">
    <source>
        <dbReference type="PROSITE" id="PS51158"/>
    </source>
</evidence>
<dbReference type="InterPro" id="IPR011009">
    <property type="entry name" value="Kinase-like_dom_sf"/>
</dbReference>
<dbReference type="Proteomes" id="UP000324585">
    <property type="component" value="Unassembled WGS sequence"/>
</dbReference>
<accession>A0A5J4YGJ1</accession>
<evidence type="ECO:0000313" key="8">
    <source>
        <dbReference type="EMBL" id="KAA8490626.1"/>
    </source>
</evidence>
<feature type="region of interest" description="Disordered" evidence="6">
    <location>
        <begin position="185"/>
        <end position="222"/>
    </location>
</feature>
<evidence type="ECO:0000256" key="2">
    <source>
        <dbReference type="ARBA" id="ARBA00022679"/>
    </source>
</evidence>
<dbReference type="PANTHER" id="PTHR45992">
    <property type="entry name" value="EUKARYOTIC ELONGATION FACTOR 2 KINASE-RELATED"/>
    <property type="match status" value="1"/>
</dbReference>
<reference evidence="9" key="1">
    <citation type="journal article" date="2019" name="Nat. Commun.">
        <title>Expansion of phycobilisome linker gene families in mesophilic red algae.</title>
        <authorList>
            <person name="Lee J."/>
            <person name="Kim D."/>
            <person name="Bhattacharya D."/>
            <person name="Yoon H.S."/>
        </authorList>
    </citation>
    <scope>NUCLEOTIDE SEQUENCE [LARGE SCALE GENOMIC DNA]</scope>
    <source>
        <strain evidence="9">CCMP 1328</strain>
    </source>
</reference>
<dbReference type="InterPro" id="IPR027417">
    <property type="entry name" value="P-loop_NTPase"/>
</dbReference>
<evidence type="ECO:0000256" key="1">
    <source>
        <dbReference type="ARBA" id="ARBA00022527"/>
    </source>
</evidence>
<proteinExistence type="predicted"/>
<gene>
    <name evidence="8" type="ORF">FVE85_9399</name>
</gene>
<dbReference type="SUPFAM" id="SSF56112">
    <property type="entry name" value="Protein kinase-like (PK-like)"/>
    <property type="match status" value="1"/>
</dbReference>
<evidence type="ECO:0000256" key="5">
    <source>
        <dbReference type="ARBA" id="ARBA00022840"/>
    </source>
</evidence>
<name>A0A5J4YGJ1_PORPP</name>
<feature type="compositionally biased region" description="Polar residues" evidence="6">
    <location>
        <begin position="32"/>
        <end position="44"/>
    </location>
</feature>
<comment type="caution">
    <text evidence="8">The sequence shown here is derived from an EMBL/GenBank/DDBJ whole genome shotgun (WGS) entry which is preliminary data.</text>
</comment>
<keyword evidence="1" id="KW-0723">Serine/threonine-protein kinase</keyword>
<protein>
    <submittedName>
        <fullName evidence="8">Alpha-protein kinase vwkA</fullName>
    </submittedName>
</protein>